<evidence type="ECO:0000256" key="5">
    <source>
        <dbReference type="ARBA" id="ARBA00022989"/>
    </source>
</evidence>
<dbReference type="Proteomes" id="UP000326458">
    <property type="component" value="Unassembled WGS sequence"/>
</dbReference>
<keyword evidence="3" id="KW-0547">Nucleotide-binding</keyword>
<keyword evidence="4" id="KW-0067">ATP-binding</keyword>
<comment type="caution">
    <text evidence="8">The sequence shown here is derived from an EMBL/GenBank/DDBJ whole genome shotgun (WGS) entry which is preliminary data.</text>
</comment>
<reference evidence="8 9" key="1">
    <citation type="submission" date="2019-06" db="EMBL/GenBank/DDBJ databases">
        <title>Discovery of a novel chromosome fission-fusion reversal in muntjac.</title>
        <authorList>
            <person name="Mudd A.B."/>
            <person name="Bredeson J.V."/>
            <person name="Baum R."/>
            <person name="Hockemeyer D."/>
            <person name="Rokhsar D.S."/>
        </authorList>
    </citation>
    <scope>NUCLEOTIDE SEQUENCE [LARGE SCALE GENOMIC DNA]</scope>
    <source>
        <strain evidence="8">UTSW_UCB_Mm</strain>
        <tissue evidence="8">Fibroblast cell line</tissue>
    </source>
</reference>
<evidence type="ECO:0000256" key="2">
    <source>
        <dbReference type="ARBA" id="ARBA00022692"/>
    </source>
</evidence>
<dbReference type="PANTHER" id="PTHR24223:SF357">
    <property type="entry name" value="ATP-BINDING CASSETTE SUB-FAMILY C MEMBER 4"/>
    <property type="match status" value="1"/>
</dbReference>
<evidence type="ECO:0000256" key="3">
    <source>
        <dbReference type="ARBA" id="ARBA00022741"/>
    </source>
</evidence>
<gene>
    <name evidence="8" type="ORF">FD754_021884</name>
</gene>
<keyword evidence="2" id="KW-0812">Transmembrane</keyword>
<evidence type="ECO:0000259" key="7">
    <source>
        <dbReference type="PROSITE" id="PS50929"/>
    </source>
</evidence>
<dbReference type="EMBL" id="VCEA01000003">
    <property type="protein sequence ID" value="KAB0344958.1"/>
    <property type="molecule type" value="Genomic_DNA"/>
</dbReference>
<dbReference type="SUPFAM" id="SSF52540">
    <property type="entry name" value="P-loop containing nucleoside triphosphate hydrolases"/>
    <property type="match status" value="1"/>
</dbReference>
<evidence type="ECO:0000256" key="6">
    <source>
        <dbReference type="ARBA" id="ARBA00023136"/>
    </source>
</evidence>
<evidence type="ECO:0000313" key="8">
    <source>
        <dbReference type="EMBL" id="KAB0344958.1"/>
    </source>
</evidence>
<dbReference type="Gene3D" id="1.20.1560.10">
    <property type="entry name" value="ABC transporter type 1, transmembrane domain"/>
    <property type="match status" value="1"/>
</dbReference>
<proteinExistence type="predicted"/>
<keyword evidence="9" id="KW-1185">Reference proteome</keyword>
<dbReference type="SUPFAM" id="SSF90123">
    <property type="entry name" value="ABC transporter transmembrane region"/>
    <property type="match status" value="1"/>
</dbReference>
<keyword evidence="1" id="KW-0813">Transport</keyword>
<evidence type="ECO:0000256" key="1">
    <source>
        <dbReference type="ARBA" id="ARBA00022448"/>
    </source>
</evidence>
<dbReference type="GO" id="GO:0140359">
    <property type="term" value="F:ABC-type transporter activity"/>
    <property type="evidence" value="ECO:0007669"/>
    <property type="project" value="InterPro"/>
</dbReference>
<dbReference type="PANTHER" id="PTHR24223">
    <property type="entry name" value="ATP-BINDING CASSETTE SUB-FAMILY C"/>
    <property type="match status" value="1"/>
</dbReference>
<dbReference type="GO" id="GO:0005524">
    <property type="term" value="F:ATP binding"/>
    <property type="evidence" value="ECO:0007669"/>
    <property type="project" value="UniProtKB-KW"/>
</dbReference>
<dbReference type="InterPro" id="IPR036640">
    <property type="entry name" value="ABC1_TM_sf"/>
</dbReference>
<feature type="domain" description="ABC transmembrane type-1" evidence="7">
    <location>
        <begin position="1"/>
        <end position="83"/>
    </location>
</feature>
<evidence type="ECO:0000256" key="4">
    <source>
        <dbReference type="ARBA" id="ARBA00022840"/>
    </source>
</evidence>
<organism evidence="8 9">
    <name type="scientific">Muntiacus muntjak</name>
    <name type="common">Barking deer</name>
    <name type="synonym">Indian muntjac</name>
    <dbReference type="NCBI Taxonomy" id="9888"/>
    <lineage>
        <taxon>Eukaryota</taxon>
        <taxon>Metazoa</taxon>
        <taxon>Chordata</taxon>
        <taxon>Craniata</taxon>
        <taxon>Vertebrata</taxon>
        <taxon>Euteleostomi</taxon>
        <taxon>Mammalia</taxon>
        <taxon>Eutheria</taxon>
        <taxon>Laurasiatheria</taxon>
        <taxon>Artiodactyla</taxon>
        <taxon>Ruminantia</taxon>
        <taxon>Pecora</taxon>
        <taxon>Cervidae</taxon>
        <taxon>Muntiacinae</taxon>
        <taxon>Muntiacus</taxon>
    </lineage>
</organism>
<evidence type="ECO:0000313" key="9">
    <source>
        <dbReference type="Proteomes" id="UP000326458"/>
    </source>
</evidence>
<dbReference type="Gene3D" id="3.40.50.300">
    <property type="entry name" value="P-loop containing nucleotide triphosphate hydrolases"/>
    <property type="match status" value="1"/>
</dbReference>
<accession>A0A5N3V7Q7</accession>
<dbReference type="InterPro" id="IPR027417">
    <property type="entry name" value="P-loop_NTPase"/>
</dbReference>
<dbReference type="InterPro" id="IPR011527">
    <property type="entry name" value="ABC1_TM_dom"/>
</dbReference>
<dbReference type="AlphaFoldDB" id="A0A5N3V7Q7"/>
<name>A0A5N3V7Q7_MUNMU</name>
<protein>
    <recommendedName>
        <fullName evidence="7">ABC transmembrane type-1 domain-containing protein</fullName>
    </recommendedName>
</protein>
<dbReference type="GO" id="GO:0016887">
    <property type="term" value="F:ATP hydrolysis activity"/>
    <property type="evidence" value="ECO:0007669"/>
    <property type="project" value="InterPro"/>
</dbReference>
<dbReference type="Pfam" id="PF00005">
    <property type="entry name" value="ABC_tran"/>
    <property type="match status" value="1"/>
</dbReference>
<dbReference type="InterPro" id="IPR003439">
    <property type="entry name" value="ABC_transporter-like_ATP-bd"/>
</dbReference>
<keyword evidence="5" id="KW-1133">Transmembrane helix</keyword>
<sequence length="289" mass="32639">MSEVIAGIKTIKVNAWEKSFIDLIMRLRRKEIFKILKSSYLRGMNLASFFSVSKIMIFVTFITNELLDNLITASQVFVVVTLFEALRFSSTLYLPMAVEKVSEAVVSIRRIKNYLSLDEIPQLNTQLSSDGEMMVDMQDFTAFWDEESESPALKGLSFTVRPGELLTVIGPVGAGKSSLLRALLGELPRSQGKVSVHGRIAYVSQQPWVFPGTVRSNILFGKKYEEKRYEEVIKACALEERAHYNDPSCTHPQLQPVSVGGHDIYKEGTFFLTSHILWPPGNFLTQYLL</sequence>
<dbReference type="GO" id="GO:0005886">
    <property type="term" value="C:plasma membrane"/>
    <property type="evidence" value="ECO:0007669"/>
    <property type="project" value="TreeGrafter"/>
</dbReference>
<dbReference type="PROSITE" id="PS50929">
    <property type="entry name" value="ABC_TM1F"/>
    <property type="match status" value="1"/>
</dbReference>
<dbReference type="InterPro" id="IPR050173">
    <property type="entry name" value="ABC_transporter_C-like"/>
</dbReference>
<keyword evidence="6" id="KW-0472">Membrane</keyword>